<reference evidence="11 12" key="1">
    <citation type="journal article" date="2019" name="Nat. Ecol. Evol.">
        <title>Megaphylogeny resolves global patterns of mushroom evolution.</title>
        <authorList>
            <person name="Varga T."/>
            <person name="Krizsan K."/>
            <person name="Foldi C."/>
            <person name="Dima B."/>
            <person name="Sanchez-Garcia M."/>
            <person name="Sanchez-Ramirez S."/>
            <person name="Szollosi G.J."/>
            <person name="Szarkandi J.G."/>
            <person name="Papp V."/>
            <person name="Albert L."/>
            <person name="Andreopoulos W."/>
            <person name="Angelini C."/>
            <person name="Antonin V."/>
            <person name="Barry K.W."/>
            <person name="Bougher N.L."/>
            <person name="Buchanan P."/>
            <person name="Buyck B."/>
            <person name="Bense V."/>
            <person name="Catcheside P."/>
            <person name="Chovatia M."/>
            <person name="Cooper J."/>
            <person name="Damon W."/>
            <person name="Desjardin D."/>
            <person name="Finy P."/>
            <person name="Geml J."/>
            <person name="Haridas S."/>
            <person name="Hughes K."/>
            <person name="Justo A."/>
            <person name="Karasinski D."/>
            <person name="Kautmanova I."/>
            <person name="Kiss B."/>
            <person name="Kocsube S."/>
            <person name="Kotiranta H."/>
            <person name="LaButti K.M."/>
            <person name="Lechner B.E."/>
            <person name="Liimatainen K."/>
            <person name="Lipzen A."/>
            <person name="Lukacs Z."/>
            <person name="Mihaltcheva S."/>
            <person name="Morgado L.N."/>
            <person name="Niskanen T."/>
            <person name="Noordeloos M.E."/>
            <person name="Ohm R.A."/>
            <person name="Ortiz-Santana B."/>
            <person name="Ovrebo C."/>
            <person name="Racz N."/>
            <person name="Riley R."/>
            <person name="Savchenko A."/>
            <person name="Shiryaev A."/>
            <person name="Soop K."/>
            <person name="Spirin V."/>
            <person name="Szebenyi C."/>
            <person name="Tomsovsky M."/>
            <person name="Tulloss R.E."/>
            <person name="Uehling J."/>
            <person name="Grigoriev I.V."/>
            <person name="Vagvolgyi C."/>
            <person name="Papp T."/>
            <person name="Martin F.M."/>
            <person name="Miettinen O."/>
            <person name="Hibbett D.S."/>
            <person name="Nagy L.G."/>
        </authorList>
    </citation>
    <scope>NUCLEOTIDE SEQUENCE [LARGE SCALE GENOMIC DNA]</scope>
    <source>
        <strain evidence="11 12">CBS 121175</strain>
    </source>
</reference>
<dbReference type="PANTHER" id="PTHR13989">
    <property type="entry name" value="REPLICATION PROTEIN A-RELATED"/>
    <property type="match status" value="1"/>
</dbReference>
<dbReference type="GO" id="GO:0000781">
    <property type="term" value="C:chromosome, telomeric region"/>
    <property type="evidence" value="ECO:0007669"/>
    <property type="project" value="UniProtKB-SubCell"/>
</dbReference>
<evidence type="ECO:0000256" key="7">
    <source>
        <dbReference type="ARBA" id="ARBA00023242"/>
    </source>
</evidence>
<dbReference type="Gene3D" id="2.40.50.140">
    <property type="entry name" value="Nucleic acid-binding proteins"/>
    <property type="match status" value="1"/>
</dbReference>
<feature type="region of interest" description="Disordered" evidence="9">
    <location>
        <begin position="294"/>
        <end position="343"/>
    </location>
</feature>
<keyword evidence="12" id="KW-1185">Reference proteome</keyword>
<dbReference type="Pfam" id="PF10451">
    <property type="entry name" value="Stn1"/>
    <property type="match status" value="1"/>
</dbReference>
<evidence type="ECO:0000313" key="12">
    <source>
        <dbReference type="Proteomes" id="UP000307440"/>
    </source>
</evidence>
<feature type="compositionally biased region" description="Polar residues" evidence="9">
    <location>
        <begin position="225"/>
        <end position="235"/>
    </location>
</feature>
<dbReference type="GO" id="GO:0003677">
    <property type="term" value="F:DNA binding"/>
    <property type="evidence" value="ECO:0007669"/>
    <property type="project" value="UniProtKB-KW"/>
</dbReference>
<dbReference type="InterPro" id="IPR040260">
    <property type="entry name" value="RFA2-like"/>
</dbReference>
<accession>A0A5C3KY67</accession>
<feature type="domain" description="CST complex subunit Stn1 N-terminal" evidence="10">
    <location>
        <begin position="57"/>
        <end position="178"/>
    </location>
</feature>
<dbReference type="Proteomes" id="UP000307440">
    <property type="component" value="Unassembled WGS sequence"/>
</dbReference>
<organism evidence="11 12">
    <name type="scientific">Coprinopsis marcescibilis</name>
    <name type="common">Agaric fungus</name>
    <name type="synonym">Psathyrella marcescibilis</name>
    <dbReference type="NCBI Taxonomy" id="230819"/>
    <lineage>
        <taxon>Eukaryota</taxon>
        <taxon>Fungi</taxon>
        <taxon>Dikarya</taxon>
        <taxon>Basidiomycota</taxon>
        <taxon>Agaricomycotina</taxon>
        <taxon>Agaricomycetes</taxon>
        <taxon>Agaricomycetidae</taxon>
        <taxon>Agaricales</taxon>
        <taxon>Agaricineae</taxon>
        <taxon>Psathyrellaceae</taxon>
        <taxon>Coprinopsis</taxon>
    </lineage>
</organism>
<dbReference type="InterPro" id="IPR012340">
    <property type="entry name" value="NA-bd_OB-fold"/>
</dbReference>
<evidence type="ECO:0000256" key="6">
    <source>
        <dbReference type="ARBA" id="ARBA00023125"/>
    </source>
</evidence>
<keyword evidence="4" id="KW-0158">Chromosome</keyword>
<evidence type="ECO:0000256" key="8">
    <source>
        <dbReference type="ARBA" id="ARBA00030039"/>
    </source>
</evidence>
<feature type="region of interest" description="Disordered" evidence="9">
    <location>
        <begin position="197"/>
        <end position="253"/>
    </location>
</feature>
<evidence type="ECO:0000256" key="4">
    <source>
        <dbReference type="ARBA" id="ARBA00022454"/>
    </source>
</evidence>
<dbReference type="STRING" id="230819.A0A5C3KY67"/>
<name>A0A5C3KY67_COPMA</name>
<feature type="compositionally biased region" description="Low complexity" evidence="9">
    <location>
        <begin position="321"/>
        <end position="335"/>
    </location>
</feature>
<proteinExistence type="predicted"/>
<keyword evidence="6" id="KW-0238">DNA-binding</keyword>
<dbReference type="SUPFAM" id="SSF50249">
    <property type="entry name" value="Nucleic acid-binding proteins"/>
    <property type="match status" value="1"/>
</dbReference>
<feature type="region of interest" description="Disordered" evidence="9">
    <location>
        <begin position="404"/>
        <end position="443"/>
    </location>
</feature>
<evidence type="ECO:0000256" key="2">
    <source>
        <dbReference type="ARBA" id="ARBA00004574"/>
    </source>
</evidence>
<dbReference type="EMBL" id="ML210284">
    <property type="protein sequence ID" value="TFK20888.1"/>
    <property type="molecule type" value="Genomic_DNA"/>
</dbReference>
<dbReference type="AlphaFoldDB" id="A0A5C3KY67"/>
<feature type="compositionally biased region" description="Basic and acidic residues" evidence="9">
    <location>
        <begin position="404"/>
        <end position="414"/>
    </location>
</feature>
<evidence type="ECO:0000313" key="11">
    <source>
        <dbReference type="EMBL" id="TFK20888.1"/>
    </source>
</evidence>
<dbReference type="PANTHER" id="PTHR13989:SF33">
    <property type="entry name" value="CST COMPLEX SUBUNIT STN1"/>
    <property type="match status" value="1"/>
</dbReference>
<comment type="subcellular location">
    <subcellularLocation>
        <location evidence="2">Chromosome</location>
        <location evidence="2">Telomere</location>
    </subcellularLocation>
    <subcellularLocation>
        <location evidence="1">Nucleus</location>
    </subcellularLocation>
</comment>
<gene>
    <name evidence="11" type="ORF">FA15DRAFT_598905</name>
</gene>
<dbReference type="OrthoDB" id="77828at2759"/>
<feature type="compositionally biased region" description="Basic and acidic residues" evidence="9">
    <location>
        <begin position="11"/>
        <end position="24"/>
    </location>
</feature>
<evidence type="ECO:0000256" key="1">
    <source>
        <dbReference type="ARBA" id="ARBA00004123"/>
    </source>
</evidence>
<evidence type="ECO:0000256" key="3">
    <source>
        <dbReference type="ARBA" id="ARBA00017411"/>
    </source>
</evidence>
<evidence type="ECO:0000256" key="9">
    <source>
        <dbReference type="SAM" id="MobiDB-lite"/>
    </source>
</evidence>
<protein>
    <recommendedName>
        <fullName evidence="3">CST complex subunit STN1</fullName>
    </recommendedName>
    <alternativeName>
        <fullName evidence="8">Suppressor of cdc thirteen homolog</fullName>
    </alternativeName>
</protein>
<sequence>MLTPAEGQRSSTDRQRPRASKIESKELPTHQEIFKWAVTADATASCHIGDVHEMKESSSGPDFFWLGRVPCRNVRLVGMVVGVTVYESRIIYTIDDGTGVIDCTSKVALQRADKSSPSKPSSSKLDVLSDLPEPIATVGDAVCCEGKVVLKYNERQLVASQIGKCGTFNEELRHYRNVRKLHEQHYSLREPFVIPEFKPEKSHATPSRSVVGPKQTPARFDIPSSPGTSVASSPVKSEAQRSPLKLRHPSRLRSADLRPNTFRIYLKHFMDHDPQLTQDINNDPFMAPSFNVTQHTEATPTKRPRLSRSAPKDPESRHTTPRPSQHHLSSSSSRHPTIEPFSLGRISYGGPSLAALRNMPIIDDLDAQRSQNPPPTQGYTLSYLRRVPELAFLAKRVLRQEMRNAKKVAKERQSQARTSTSKSKQPPPPSSSTSSKQRELKPTAKDVKRLFSNSLIELYHEGSIVFWTGPVRPCSELQDRANTTAMWKSNTTNRTFDGDERANTTAGFTSIFGHSRSGINISMDDVGEDDVLSEPNSNEEAYVSLKIPLLADHIADILPKVKAASRGKAETAAPYAGVELNRLVGYMRKDDQWRYVRRDSVGEALELLESEGRAYSLKKDAWDVAE</sequence>
<dbReference type="InterPro" id="IPR018856">
    <property type="entry name" value="Stn1_N"/>
</dbReference>
<evidence type="ECO:0000259" key="10">
    <source>
        <dbReference type="Pfam" id="PF10451"/>
    </source>
</evidence>
<evidence type="ECO:0000256" key="5">
    <source>
        <dbReference type="ARBA" id="ARBA00022895"/>
    </source>
</evidence>
<keyword evidence="5" id="KW-0779">Telomere</keyword>
<feature type="region of interest" description="Disordered" evidence="9">
    <location>
        <begin position="1"/>
        <end position="24"/>
    </location>
</feature>
<keyword evidence="7" id="KW-0539">Nucleus</keyword>
<dbReference type="GO" id="GO:0005634">
    <property type="term" value="C:nucleus"/>
    <property type="evidence" value="ECO:0007669"/>
    <property type="project" value="UniProtKB-SubCell"/>
</dbReference>